<dbReference type="EMBL" id="AAZJ01000015">
    <property type="protein sequence ID" value="EDK13050.1"/>
    <property type="molecule type" value="Genomic_DNA"/>
</dbReference>
<gene>
    <name evidence="1" type="ORF">CGSHiR3021_00187</name>
</gene>
<dbReference type="Proteomes" id="UP000005596">
    <property type="component" value="Unassembled WGS sequence"/>
</dbReference>
<dbReference type="BioCyc" id="HINF375063:G119K-1975-MONOMER"/>
<name>A4P0L2_HAEIF</name>
<sequence length="63" mass="7110">MLSEVQNEISTSPSINVIPCDDHYRNAAVQNIFKGYSVAGDETTLGFKMENFNYRDYITTGSR</sequence>
<protein>
    <submittedName>
        <fullName evidence="1">Uncharacterized protein</fullName>
    </submittedName>
</protein>
<organism evidence="1 2">
    <name type="scientific">Haemophilus influenzae 22.4-21</name>
    <dbReference type="NCBI Taxonomy" id="375063"/>
    <lineage>
        <taxon>Bacteria</taxon>
        <taxon>Pseudomonadati</taxon>
        <taxon>Pseudomonadota</taxon>
        <taxon>Gammaproteobacteria</taxon>
        <taxon>Pasteurellales</taxon>
        <taxon>Pasteurellaceae</taxon>
        <taxon>Haemophilus</taxon>
    </lineage>
</organism>
<proteinExistence type="predicted"/>
<accession>A4P0L2</accession>
<evidence type="ECO:0000313" key="2">
    <source>
        <dbReference type="Proteomes" id="UP000005596"/>
    </source>
</evidence>
<dbReference type="AlphaFoldDB" id="A4P0L2"/>
<evidence type="ECO:0000313" key="1">
    <source>
        <dbReference type="EMBL" id="EDK13050.1"/>
    </source>
</evidence>
<reference evidence="1 2" key="1">
    <citation type="journal article" date="2007" name="Genome Biol.">
        <title>Characterization and modeling of the Haemophilus influenzae core and supragenomes based on the complete genomic sequences of Rd and 12 clinical nontypeable strains.</title>
        <authorList>
            <person name="Hogg J.S."/>
            <person name="Hu F.Z."/>
            <person name="Janto B."/>
            <person name="Boissy R."/>
            <person name="Hayes J."/>
            <person name="Keefe R."/>
            <person name="Post J.C."/>
            <person name="Ehrlich G.D."/>
        </authorList>
    </citation>
    <scope>NUCLEOTIDE SEQUENCE [LARGE SCALE GENOMIC DNA]</scope>
    <source>
        <strain evidence="1 2">22.4-21</strain>
    </source>
</reference>